<keyword evidence="2" id="KW-1133">Transmembrane helix</keyword>
<dbReference type="SUPFAM" id="SSF52833">
    <property type="entry name" value="Thioredoxin-like"/>
    <property type="match status" value="1"/>
</dbReference>
<keyword evidence="3" id="KW-0732">Signal</keyword>
<reference evidence="4" key="1">
    <citation type="submission" date="2021-01" db="EMBL/GenBank/DDBJ databases">
        <authorList>
            <person name="Corre E."/>
            <person name="Pelletier E."/>
            <person name="Niang G."/>
            <person name="Scheremetjew M."/>
            <person name="Finn R."/>
            <person name="Kale V."/>
            <person name="Holt S."/>
            <person name="Cochrane G."/>
            <person name="Meng A."/>
            <person name="Brown T."/>
            <person name="Cohen L."/>
        </authorList>
    </citation>
    <scope>NUCLEOTIDE SEQUENCE</scope>
    <source>
        <strain evidence="4">CCMP1413</strain>
    </source>
</reference>
<keyword evidence="2" id="KW-0472">Membrane</keyword>
<dbReference type="EMBL" id="HBDZ01014563">
    <property type="protein sequence ID" value="CAD8249462.1"/>
    <property type="molecule type" value="Transcribed_RNA"/>
</dbReference>
<dbReference type="CDD" id="cd02947">
    <property type="entry name" value="TRX_family"/>
    <property type="match status" value="1"/>
</dbReference>
<dbReference type="AlphaFoldDB" id="A0A7R9U041"/>
<sequence>MRRSRIELVLVLALIGALALVGAAGGVDDAGVEGGRFHFVDDAEFTRASQEALGASCPVVLLYHALDCSASRDARRAATQLPALFPTARFFAVDVARSNAAALAGHGVFATPALLAFPAEEGRRKRRFDGARTLAAMAEWVANATGLEPLSEPMSSDSGCAASHAATGRTPPGCDASVRDVAAAGDEARIEAEADASLKRAARRERALVGAATAFVVARAAVELYKRQPASLARLLYSARALLARCFAERKYRSAVACAAFGAACAGAGCAWALLGSTNDAHWLLASQLM</sequence>
<dbReference type="Gene3D" id="3.40.30.10">
    <property type="entry name" value="Glutaredoxin"/>
    <property type="match status" value="1"/>
</dbReference>
<evidence type="ECO:0000313" key="4">
    <source>
        <dbReference type="EMBL" id="CAD8249462.1"/>
    </source>
</evidence>
<evidence type="ECO:0008006" key="5">
    <source>
        <dbReference type="Google" id="ProtNLM"/>
    </source>
</evidence>
<feature type="transmembrane region" description="Helical" evidence="2">
    <location>
        <begin position="255"/>
        <end position="275"/>
    </location>
</feature>
<feature type="region of interest" description="Disordered" evidence="1">
    <location>
        <begin position="153"/>
        <end position="173"/>
    </location>
</feature>
<evidence type="ECO:0000256" key="3">
    <source>
        <dbReference type="SAM" id="SignalP"/>
    </source>
</evidence>
<dbReference type="InterPro" id="IPR036249">
    <property type="entry name" value="Thioredoxin-like_sf"/>
</dbReference>
<evidence type="ECO:0000256" key="2">
    <source>
        <dbReference type="SAM" id="Phobius"/>
    </source>
</evidence>
<name>A0A7R9U041_9VIRI</name>
<proteinExistence type="predicted"/>
<keyword evidence="2" id="KW-0812">Transmembrane</keyword>
<feature type="signal peptide" evidence="3">
    <location>
        <begin position="1"/>
        <end position="19"/>
    </location>
</feature>
<feature type="chain" id="PRO_5030924679" description="Thioredoxin domain-containing protein" evidence="3">
    <location>
        <begin position="20"/>
        <end position="290"/>
    </location>
</feature>
<organism evidence="4">
    <name type="scientific">Prasinoderma coloniale</name>
    <dbReference type="NCBI Taxonomy" id="156133"/>
    <lineage>
        <taxon>Eukaryota</taxon>
        <taxon>Viridiplantae</taxon>
        <taxon>Prasinodermophyta</taxon>
        <taxon>Prasinodermophyceae</taxon>
        <taxon>Prasinodermales</taxon>
        <taxon>Prasinodermaceae</taxon>
        <taxon>Prasinoderma</taxon>
    </lineage>
</organism>
<feature type="transmembrane region" description="Helical" evidence="2">
    <location>
        <begin position="100"/>
        <end position="117"/>
    </location>
</feature>
<accession>A0A7R9U041</accession>
<gene>
    <name evidence="4" type="ORF">PCOL08062_LOCUS11177</name>
</gene>
<protein>
    <recommendedName>
        <fullName evidence="5">Thioredoxin domain-containing protein</fullName>
    </recommendedName>
</protein>
<evidence type="ECO:0000256" key="1">
    <source>
        <dbReference type="SAM" id="MobiDB-lite"/>
    </source>
</evidence>